<dbReference type="InterPro" id="IPR014776">
    <property type="entry name" value="4pyrrole_Mease_sub2"/>
</dbReference>
<evidence type="ECO:0000256" key="2">
    <source>
        <dbReference type="ARBA" id="ARBA00022552"/>
    </source>
</evidence>
<dbReference type="Gene3D" id="3.30.950.10">
    <property type="entry name" value="Methyltransferase, Cobalt-precorrin-4 Transmethylase, Domain 2"/>
    <property type="match status" value="1"/>
</dbReference>
<feature type="domain" description="Tetrapyrrole methylase" evidence="7">
    <location>
        <begin position="13"/>
        <end position="212"/>
    </location>
</feature>
<evidence type="ECO:0000256" key="5">
    <source>
        <dbReference type="ARBA" id="ARBA00022691"/>
    </source>
</evidence>
<dbReference type="GO" id="GO:0005737">
    <property type="term" value="C:cytoplasm"/>
    <property type="evidence" value="ECO:0007669"/>
    <property type="project" value="UniProtKB-SubCell"/>
</dbReference>
<dbReference type="FunFam" id="3.40.1010.10:FF:000007">
    <property type="entry name" value="Ribosomal RNA small subunit methyltransferase I"/>
    <property type="match status" value="1"/>
</dbReference>
<dbReference type="HAMAP" id="MF_01877">
    <property type="entry name" value="16SrRNA_methyltr_I"/>
    <property type="match status" value="1"/>
</dbReference>
<dbReference type="CDD" id="cd11648">
    <property type="entry name" value="RsmI"/>
    <property type="match status" value="1"/>
</dbReference>
<dbReference type="Gene3D" id="3.40.1010.10">
    <property type="entry name" value="Cobalt-precorrin-4 Transmethylase, Domain 1"/>
    <property type="match status" value="1"/>
</dbReference>
<evidence type="ECO:0000313" key="8">
    <source>
        <dbReference type="EMBL" id="MBC8318118.1"/>
    </source>
</evidence>
<evidence type="ECO:0000259" key="7">
    <source>
        <dbReference type="Pfam" id="PF00590"/>
    </source>
</evidence>
<dbReference type="PIRSF" id="PIRSF005917">
    <property type="entry name" value="MTase_YraL"/>
    <property type="match status" value="1"/>
</dbReference>
<dbReference type="SUPFAM" id="SSF53790">
    <property type="entry name" value="Tetrapyrrole methylase"/>
    <property type="match status" value="1"/>
</dbReference>
<evidence type="ECO:0000256" key="4">
    <source>
        <dbReference type="ARBA" id="ARBA00022679"/>
    </source>
</evidence>
<dbReference type="InterPro" id="IPR018063">
    <property type="entry name" value="SAM_MeTrfase_RsmI_CS"/>
</dbReference>
<comment type="similarity">
    <text evidence="6">Belongs to the methyltransferase superfamily. RsmI family.</text>
</comment>
<comment type="catalytic activity">
    <reaction evidence="6">
        <text>cytidine(1402) in 16S rRNA + S-adenosyl-L-methionine = 2'-O-methylcytidine(1402) in 16S rRNA + S-adenosyl-L-homocysteine + H(+)</text>
        <dbReference type="Rhea" id="RHEA:42924"/>
        <dbReference type="Rhea" id="RHEA-COMP:10285"/>
        <dbReference type="Rhea" id="RHEA-COMP:10286"/>
        <dbReference type="ChEBI" id="CHEBI:15378"/>
        <dbReference type="ChEBI" id="CHEBI:57856"/>
        <dbReference type="ChEBI" id="CHEBI:59789"/>
        <dbReference type="ChEBI" id="CHEBI:74495"/>
        <dbReference type="ChEBI" id="CHEBI:82748"/>
        <dbReference type="EC" id="2.1.1.198"/>
    </reaction>
</comment>
<dbReference type="InterPro" id="IPR014777">
    <property type="entry name" value="4pyrrole_Mease_sub1"/>
</dbReference>
<sequence>MTVSEKSNVESGTLFVVATPIGNLEDITLRAVRILGEVDFVASEDTRHTRKLLSHLSLSKPLISYYKDKEVSRADDILKKLLAGENGALVSDAGTPAVSDPGAILVSKCFDHDISVIPIPGPSSLTAALSVSGFAQNSFVFLGFLPAQQGKRCKMLTAHAQDKEFIVFFETAKRIRKTLADCHDIFGDRQMVLAREITKIYEELLRGPISEVLEKLNSRTEVKGECVVLVSAASGSQNVEIDNLDELLRWYRDKEGSSLKDAVQKVSSDLNISRSKTYKSALRIWHEDGKSE</sequence>
<dbReference type="FunFam" id="3.30.950.10:FF:000002">
    <property type="entry name" value="Ribosomal RNA small subunit methyltransferase I"/>
    <property type="match status" value="1"/>
</dbReference>
<dbReference type="EMBL" id="JACNJZ010000131">
    <property type="protein sequence ID" value="MBC8318118.1"/>
    <property type="molecule type" value="Genomic_DNA"/>
</dbReference>
<dbReference type="NCBIfam" id="TIGR00096">
    <property type="entry name" value="16S rRNA (cytidine(1402)-2'-O)-methyltransferase"/>
    <property type="match status" value="1"/>
</dbReference>
<dbReference type="AlphaFoldDB" id="A0A8J6NFS7"/>
<keyword evidence="4 6" id="KW-0808">Transferase</keyword>
<keyword evidence="3 6" id="KW-0489">Methyltransferase</keyword>
<dbReference type="GO" id="GO:0070677">
    <property type="term" value="F:rRNA (cytosine-2'-O-)-methyltransferase activity"/>
    <property type="evidence" value="ECO:0007669"/>
    <property type="project" value="UniProtKB-UniRule"/>
</dbReference>
<gene>
    <name evidence="6 8" type="primary">rsmI</name>
    <name evidence="8" type="ORF">H8E41_09440</name>
</gene>
<keyword evidence="5 6" id="KW-0949">S-adenosyl-L-methionine</keyword>
<comment type="caution">
    <text evidence="8">The sequence shown here is derived from an EMBL/GenBank/DDBJ whole genome shotgun (WGS) entry which is preliminary data.</text>
</comment>
<evidence type="ECO:0000256" key="1">
    <source>
        <dbReference type="ARBA" id="ARBA00022490"/>
    </source>
</evidence>
<comment type="subcellular location">
    <subcellularLocation>
        <location evidence="6">Cytoplasm</location>
    </subcellularLocation>
</comment>
<keyword evidence="1 6" id="KW-0963">Cytoplasm</keyword>
<dbReference type="PANTHER" id="PTHR46111:SF1">
    <property type="entry name" value="RIBOSOMAL RNA SMALL SUBUNIT METHYLTRANSFERASE I"/>
    <property type="match status" value="1"/>
</dbReference>
<evidence type="ECO:0000256" key="6">
    <source>
        <dbReference type="HAMAP-Rule" id="MF_01877"/>
    </source>
</evidence>
<dbReference type="PROSITE" id="PS01296">
    <property type="entry name" value="RSMI"/>
    <property type="match status" value="1"/>
</dbReference>
<dbReference type="InterPro" id="IPR035996">
    <property type="entry name" value="4pyrrol_Methylase_sf"/>
</dbReference>
<organism evidence="8 9">
    <name type="scientific">Candidatus Desulfobia pelagia</name>
    <dbReference type="NCBI Taxonomy" id="2841692"/>
    <lineage>
        <taxon>Bacteria</taxon>
        <taxon>Pseudomonadati</taxon>
        <taxon>Thermodesulfobacteriota</taxon>
        <taxon>Desulfobulbia</taxon>
        <taxon>Desulfobulbales</taxon>
        <taxon>Desulfobulbaceae</taxon>
        <taxon>Candidatus Desulfobia</taxon>
    </lineage>
</organism>
<dbReference type="InterPro" id="IPR000878">
    <property type="entry name" value="4pyrrol_Mease"/>
</dbReference>
<proteinExistence type="inferred from homology"/>
<dbReference type="EC" id="2.1.1.198" evidence="6"/>
<accession>A0A8J6NFS7</accession>
<protein>
    <recommendedName>
        <fullName evidence="6">Ribosomal RNA small subunit methyltransferase I</fullName>
        <ecNumber evidence="6">2.1.1.198</ecNumber>
    </recommendedName>
    <alternativeName>
        <fullName evidence="6">16S rRNA 2'-O-ribose C1402 methyltransferase</fullName>
    </alternativeName>
    <alternativeName>
        <fullName evidence="6">rRNA (cytidine-2'-O-)-methyltransferase RsmI</fullName>
    </alternativeName>
</protein>
<name>A0A8J6NFS7_9BACT</name>
<dbReference type="InterPro" id="IPR008189">
    <property type="entry name" value="rRNA_ssu_MeTfrase_I"/>
</dbReference>
<evidence type="ECO:0000256" key="3">
    <source>
        <dbReference type="ARBA" id="ARBA00022603"/>
    </source>
</evidence>
<evidence type="ECO:0000313" key="9">
    <source>
        <dbReference type="Proteomes" id="UP000614424"/>
    </source>
</evidence>
<reference evidence="8 9" key="1">
    <citation type="submission" date="2020-08" db="EMBL/GenBank/DDBJ databases">
        <title>Bridging the membrane lipid divide: bacteria of the FCB group superphylum have the potential to synthesize archaeal ether lipids.</title>
        <authorList>
            <person name="Villanueva L."/>
            <person name="Von Meijenfeldt F.A.B."/>
            <person name="Westbye A.B."/>
            <person name="Yadav S."/>
            <person name="Hopmans E.C."/>
            <person name="Dutilh B.E."/>
            <person name="Sinninghe Damste J.S."/>
        </authorList>
    </citation>
    <scope>NUCLEOTIDE SEQUENCE [LARGE SCALE GENOMIC DNA]</scope>
    <source>
        <strain evidence="8">NIOZ-UU47</strain>
    </source>
</reference>
<dbReference type="Proteomes" id="UP000614424">
    <property type="component" value="Unassembled WGS sequence"/>
</dbReference>
<comment type="function">
    <text evidence="6">Catalyzes the 2'-O-methylation of the ribose of cytidine 1402 (C1402) in 16S rRNA.</text>
</comment>
<dbReference type="Pfam" id="PF00590">
    <property type="entry name" value="TP_methylase"/>
    <property type="match status" value="1"/>
</dbReference>
<dbReference type="PANTHER" id="PTHR46111">
    <property type="entry name" value="RIBOSOMAL RNA SMALL SUBUNIT METHYLTRANSFERASE I"/>
    <property type="match status" value="1"/>
</dbReference>
<keyword evidence="2 6" id="KW-0698">rRNA processing</keyword>